<accession>A0A937W4B7</accession>
<dbReference type="InterPro" id="IPR035094">
    <property type="entry name" value="EgtD"/>
</dbReference>
<dbReference type="Pfam" id="PF10017">
    <property type="entry name" value="Methyltransf_33"/>
    <property type="match status" value="1"/>
</dbReference>
<dbReference type="PANTHER" id="PTHR43397:SF1">
    <property type="entry name" value="ERGOTHIONEINE BIOSYNTHESIS PROTEIN 1"/>
    <property type="match status" value="1"/>
</dbReference>
<sequence>MSHARLTLSRMDVAQQHDAFARDVAQGLTASPKTLPAKYFYDAHGSQLYEQICTLPEYYPYRAERDILDTYASEIYGAMGHLPLIELGSGNAAKTRYLLDAYAATGQPVLYCPVDISLAALEESASKLLAEYPMLSIHAMHADFARNPGVINTLGLPRKALAFFGSNLGNFTRAESLDFLRDIGTLLGPDDVFLLGVDLQKSQTLLLPAYDDAQGVTAAFNINLLHRMNRELDANFDVLSFDHVALYNVEQARIEMHLRSSL</sequence>
<keyword evidence="2 4" id="KW-0808">Transferase</keyword>
<protein>
    <submittedName>
        <fullName evidence="4">L-histidine N(Alpha)-methyltransferase</fullName>
        <ecNumber evidence="4">2.1.1.44</ecNumber>
    </submittedName>
</protein>
<dbReference type="InterPro" id="IPR051128">
    <property type="entry name" value="EgtD_Methyltrsf_superfamily"/>
</dbReference>
<dbReference type="InterPro" id="IPR019257">
    <property type="entry name" value="MeTrfase_dom"/>
</dbReference>
<reference evidence="4" key="1">
    <citation type="submission" date="2019-03" db="EMBL/GenBank/DDBJ databases">
        <title>Lake Tanganyika Metagenome-Assembled Genomes (MAGs).</title>
        <authorList>
            <person name="Tran P."/>
        </authorList>
    </citation>
    <scope>NUCLEOTIDE SEQUENCE</scope>
    <source>
        <strain evidence="4">K_DeepCast_65m_m2_066</strain>
    </source>
</reference>
<dbReference type="NCBIfam" id="TIGR03438">
    <property type="entry name" value="egtD_ergothio"/>
    <property type="match status" value="1"/>
</dbReference>
<dbReference type="PANTHER" id="PTHR43397">
    <property type="entry name" value="ERGOTHIONEINE BIOSYNTHESIS PROTEIN 1"/>
    <property type="match status" value="1"/>
</dbReference>
<dbReference type="InterPro" id="IPR029063">
    <property type="entry name" value="SAM-dependent_MTases_sf"/>
</dbReference>
<evidence type="ECO:0000313" key="5">
    <source>
        <dbReference type="Proteomes" id="UP000712673"/>
    </source>
</evidence>
<organism evidence="4 5">
    <name type="scientific">Tectimicrobiota bacterium</name>
    <dbReference type="NCBI Taxonomy" id="2528274"/>
    <lineage>
        <taxon>Bacteria</taxon>
        <taxon>Pseudomonadati</taxon>
        <taxon>Nitrospinota/Tectimicrobiota group</taxon>
        <taxon>Candidatus Tectimicrobiota</taxon>
    </lineage>
</organism>
<comment type="caution">
    <text evidence="4">The sequence shown here is derived from an EMBL/GenBank/DDBJ whole genome shotgun (WGS) entry which is preliminary data.</text>
</comment>
<dbReference type="Proteomes" id="UP000712673">
    <property type="component" value="Unassembled WGS sequence"/>
</dbReference>
<dbReference type="Gene3D" id="3.40.50.150">
    <property type="entry name" value="Vaccinia Virus protein VP39"/>
    <property type="match status" value="1"/>
</dbReference>
<evidence type="ECO:0000256" key="1">
    <source>
        <dbReference type="ARBA" id="ARBA00022603"/>
    </source>
</evidence>
<dbReference type="EMBL" id="VGLS01000446">
    <property type="protein sequence ID" value="MBM3224962.1"/>
    <property type="molecule type" value="Genomic_DNA"/>
</dbReference>
<feature type="non-terminal residue" evidence="4">
    <location>
        <position position="262"/>
    </location>
</feature>
<evidence type="ECO:0000259" key="3">
    <source>
        <dbReference type="Pfam" id="PF10017"/>
    </source>
</evidence>
<gene>
    <name evidence="4" type="primary">egtD</name>
    <name evidence="4" type="ORF">FJZ47_14325</name>
</gene>
<dbReference type="AlphaFoldDB" id="A0A937W4B7"/>
<name>A0A937W4B7_UNCTE</name>
<feature type="domain" description="Histidine-specific methyltransferase SAM-dependent" evidence="3">
    <location>
        <begin position="20"/>
        <end position="260"/>
    </location>
</feature>
<evidence type="ECO:0000313" key="4">
    <source>
        <dbReference type="EMBL" id="MBM3224962.1"/>
    </source>
</evidence>
<dbReference type="GO" id="GO:0032259">
    <property type="term" value="P:methylation"/>
    <property type="evidence" value="ECO:0007669"/>
    <property type="project" value="UniProtKB-KW"/>
</dbReference>
<dbReference type="EC" id="2.1.1.44" evidence="4"/>
<evidence type="ECO:0000256" key="2">
    <source>
        <dbReference type="ARBA" id="ARBA00022679"/>
    </source>
</evidence>
<keyword evidence="1 4" id="KW-0489">Methyltransferase</keyword>
<dbReference type="GO" id="GO:0052706">
    <property type="term" value="F:L-histidine N(alpha)-methyltransferase activity"/>
    <property type="evidence" value="ECO:0007669"/>
    <property type="project" value="UniProtKB-EC"/>
</dbReference>
<proteinExistence type="predicted"/>